<proteinExistence type="predicted"/>
<reference evidence="1 2" key="2">
    <citation type="submission" date="2018-06" db="EMBL/GenBank/DDBJ databases">
        <title>Metagenomic assembly of (sub)arctic Cyanobacteria and their associated microbiome from non-axenic cultures.</title>
        <authorList>
            <person name="Baurain D."/>
        </authorList>
    </citation>
    <scope>NUCLEOTIDE SEQUENCE [LARGE SCALE GENOMIC DNA]</scope>
    <source>
        <strain evidence="1">ULC066bin1</strain>
    </source>
</reference>
<evidence type="ECO:0000313" key="1">
    <source>
        <dbReference type="EMBL" id="PZO36655.1"/>
    </source>
</evidence>
<dbReference type="EMBL" id="QBML01000038">
    <property type="protein sequence ID" value="PZO36655.1"/>
    <property type="molecule type" value="Genomic_DNA"/>
</dbReference>
<gene>
    <name evidence="1" type="ORF">DCF19_20835</name>
</gene>
<protein>
    <recommendedName>
        <fullName evidence="3">GNAT family N-acetyltransferase</fullName>
    </recommendedName>
</protein>
<comment type="caution">
    <text evidence="1">The sequence shown here is derived from an EMBL/GenBank/DDBJ whole genome shotgun (WGS) entry which is preliminary data.</text>
</comment>
<evidence type="ECO:0000313" key="2">
    <source>
        <dbReference type="Proteomes" id="UP000249467"/>
    </source>
</evidence>
<sequence length="97" mass="11292">MTCVDIAIHKNIDRMNISFQKVTPYNKELIDLITDWYLQEWNIPKEQTIQKISSFPIDSIPFQIMMTIDGVPITAGGIYDHVGLFDREPRYRVYSPG</sequence>
<accession>A0A2W4XPZ0</accession>
<name>A0A2W4XPZ0_9CYAN</name>
<dbReference type="AlphaFoldDB" id="A0A2W4XPZ0"/>
<dbReference type="Proteomes" id="UP000249467">
    <property type="component" value="Unassembled WGS sequence"/>
</dbReference>
<evidence type="ECO:0008006" key="3">
    <source>
        <dbReference type="Google" id="ProtNLM"/>
    </source>
</evidence>
<organism evidence="1 2">
    <name type="scientific">Pseudanabaena frigida</name>
    <dbReference type="NCBI Taxonomy" id="945775"/>
    <lineage>
        <taxon>Bacteria</taxon>
        <taxon>Bacillati</taxon>
        <taxon>Cyanobacteriota</taxon>
        <taxon>Cyanophyceae</taxon>
        <taxon>Pseudanabaenales</taxon>
        <taxon>Pseudanabaenaceae</taxon>
        <taxon>Pseudanabaena</taxon>
    </lineage>
</organism>
<reference evidence="1 2" key="1">
    <citation type="submission" date="2018-04" db="EMBL/GenBank/DDBJ databases">
        <authorList>
            <person name="Go L.Y."/>
            <person name="Mitchell J.A."/>
        </authorList>
    </citation>
    <scope>NUCLEOTIDE SEQUENCE [LARGE SCALE GENOMIC DNA]</scope>
    <source>
        <strain evidence="1">ULC066bin1</strain>
    </source>
</reference>